<comment type="catalytic activity">
    <reaction evidence="6 7">
        <text>Release of N-terminal amino acids, preferentially methionine, from peptides and arylamides.</text>
        <dbReference type="EC" id="3.4.11.18"/>
    </reaction>
</comment>
<dbReference type="PANTHER" id="PTHR43330:SF27">
    <property type="entry name" value="METHIONINE AMINOPEPTIDASE"/>
    <property type="match status" value="1"/>
</dbReference>
<dbReference type="NCBIfam" id="TIGR00500">
    <property type="entry name" value="met_pdase_I"/>
    <property type="match status" value="1"/>
</dbReference>
<organism evidence="9 10">
    <name type="scientific">Marinifilum breve</name>
    <dbReference type="NCBI Taxonomy" id="2184082"/>
    <lineage>
        <taxon>Bacteria</taxon>
        <taxon>Pseudomonadati</taxon>
        <taxon>Bacteroidota</taxon>
        <taxon>Bacteroidia</taxon>
        <taxon>Marinilabiliales</taxon>
        <taxon>Marinifilaceae</taxon>
    </lineage>
</organism>
<feature type="binding site" evidence="6">
    <location>
        <position position="168"/>
    </location>
    <ligand>
        <name>a divalent metal cation</name>
        <dbReference type="ChEBI" id="CHEBI:60240"/>
        <label>2</label>
        <note>catalytic</note>
    </ligand>
</feature>
<reference evidence="9 10" key="1">
    <citation type="submission" date="2018-05" db="EMBL/GenBank/DDBJ databases">
        <title>Marinifilum breve JC075T sp. nov., a marine bacterium isolated from Yongle Blue Hole in the South China Sea.</title>
        <authorList>
            <person name="Fu T."/>
        </authorList>
    </citation>
    <scope>NUCLEOTIDE SEQUENCE [LARGE SCALE GENOMIC DNA]</scope>
    <source>
        <strain evidence="9 10">JC075</strain>
    </source>
</reference>
<dbReference type="HAMAP" id="MF_01974">
    <property type="entry name" value="MetAP_1"/>
    <property type="match status" value="1"/>
</dbReference>
<protein>
    <recommendedName>
        <fullName evidence="6 7">Methionine aminopeptidase</fullName>
        <shortName evidence="6">MAP</shortName>
        <shortName evidence="6">MetAP</shortName>
        <ecNumber evidence="6 7">3.4.11.18</ecNumber>
    </recommendedName>
    <alternativeName>
        <fullName evidence="6">Peptidase M</fullName>
    </alternativeName>
</protein>
<proteinExistence type="inferred from homology"/>
<evidence type="ECO:0000256" key="7">
    <source>
        <dbReference type="RuleBase" id="RU003653"/>
    </source>
</evidence>
<dbReference type="EC" id="3.4.11.18" evidence="6 7"/>
<dbReference type="Proteomes" id="UP000248079">
    <property type="component" value="Unassembled WGS sequence"/>
</dbReference>
<name>A0A2V3ZZS1_9BACT</name>
<evidence type="ECO:0000256" key="1">
    <source>
        <dbReference type="ARBA" id="ARBA00002521"/>
    </source>
</evidence>
<feature type="binding site" evidence="6">
    <location>
        <position position="105"/>
    </location>
    <ligand>
        <name>a divalent metal cation</name>
        <dbReference type="ChEBI" id="CHEBI:60240"/>
        <label>1</label>
    </ligand>
</feature>
<evidence type="ECO:0000256" key="2">
    <source>
        <dbReference type="ARBA" id="ARBA00022438"/>
    </source>
</evidence>
<keyword evidence="5 6" id="KW-0378">Hydrolase</keyword>
<dbReference type="GO" id="GO:0046872">
    <property type="term" value="F:metal ion binding"/>
    <property type="evidence" value="ECO:0007669"/>
    <property type="project" value="UniProtKB-UniRule"/>
</dbReference>
<feature type="binding site" evidence="6">
    <location>
        <position position="232"/>
    </location>
    <ligand>
        <name>a divalent metal cation</name>
        <dbReference type="ChEBI" id="CHEBI:60240"/>
        <label>2</label>
        <note>catalytic</note>
    </ligand>
</feature>
<comment type="function">
    <text evidence="1 6">Removes the N-terminal methionine from nascent proteins. The N-terminal methionine is often cleaved when the second residue in the primary sequence is small and uncharged (Met-Ala-, Cys, Gly, Pro, Ser, Thr, or Val). Requires deformylation of the N(alpha)-formylated initiator methionine before it can be hydrolyzed.</text>
</comment>
<evidence type="ECO:0000256" key="5">
    <source>
        <dbReference type="ARBA" id="ARBA00022801"/>
    </source>
</evidence>
<keyword evidence="10" id="KW-1185">Reference proteome</keyword>
<comment type="caution">
    <text evidence="9">The sequence shown here is derived from an EMBL/GenBank/DDBJ whole genome shotgun (WGS) entry which is preliminary data.</text>
</comment>
<comment type="subunit">
    <text evidence="6">Monomer.</text>
</comment>
<dbReference type="EMBL" id="QFLI01000005">
    <property type="protein sequence ID" value="PXY00640.1"/>
    <property type="molecule type" value="Genomic_DNA"/>
</dbReference>
<feature type="binding site" evidence="6">
    <location>
        <position position="77"/>
    </location>
    <ligand>
        <name>substrate</name>
    </ligand>
</feature>
<keyword evidence="3 6" id="KW-0645">Protease</keyword>
<keyword evidence="2 6" id="KW-0031">Aminopeptidase</keyword>
<dbReference type="InterPro" id="IPR002467">
    <property type="entry name" value="Pept_M24A_MAP1"/>
</dbReference>
<dbReference type="InterPro" id="IPR000994">
    <property type="entry name" value="Pept_M24"/>
</dbReference>
<feature type="binding site" evidence="6">
    <location>
        <position position="232"/>
    </location>
    <ligand>
        <name>a divalent metal cation</name>
        <dbReference type="ChEBI" id="CHEBI:60240"/>
        <label>1</label>
    </ligand>
</feature>
<dbReference type="PRINTS" id="PR00599">
    <property type="entry name" value="MAPEPTIDASE"/>
</dbReference>
<dbReference type="PANTHER" id="PTHR43330">
    <property type="entry name" value="METHIONINE AMINOPEPTIDASE"/>
    <property type="match status" value="1"/>
</dbReference>
<evidence type="ECO:0000256" key="3">
    <source>
        <dbReference type="ARBA" id="ARBA00022670"/>
    </source>
</evidence>
<dbReference type="GO" id="GO:0004239">
    <property type="term" value="F:initiator methionyl aminopeptidase activity"/>
    <property type="evidence" value="ECO:0007669"/>
    <property type="project" value="UniProtKB-UniRule"/>
</dbReference>
<evidence type="ECO:0000313" key="10">
    <source>
        <dbReference type="Proteomes" id="UP000248079"/>
    </source>
</evidence>
<feature type="binding site" evidence="6">
    <location>
        <position position="201"/>
    </location>
    <ligand>
        <name>a divalent metal cation</name>
        <dbReference type="ChEBI" id="CHEBI:60240"/>
        <label>2</label>
        <note>catalytic</note>
    </ligand>
</feature>
<dbReference type="GO" id="GO:0005829">
    <property type="term" value="C:cytosol"/>
    <property type="evidence" value="ECO:0007669"/>
    <property type="project" value="TreeGrafter"/>
</dbReference>
<feature type="binding site" evidence="6">
    <location>
        <position position="105"/>
    </location>
    <ligand>
        <name>a divalent metal cation</name>
        <dbReference type="ChEBI" id="CHEBI:60240"/>
        <label>2</label>
        <note>catalytic</note>
    </ligand>
</feature>
<dbReference type="InterPro" id="IPR001714">
    <property type="entry name" value="Pept_M24_MAP"/>
</dbReference>
<dbReference type="PROSITE" id="PS00680">
    <property type="entry name" value="MAP_1"/>
    <property type="match status" value="1"/>
</dbReference>
<dbReference type="OrthoDB" id="9802055at2"/>
<feature type="domain" description="Peptidase M24" evidence="8">
    <location>
        <begin position="12"/>
        <end position="238"/>
    </location>
</feature>
<gene>
    <name evidence="6 9" type="primary">map</name>
    <name evidence="9" type="ORF">DF185_12060</name>
</gene>
<dbReference type="RefSeq" id="WP_110361012.1">
    <property type="nucleotide sequence ID" value="NZ_QFLI01000005.1"/>
</dbReference>
<feature type="binding site" evidence="6">
    <location>
        <position position="94"/>
    </location>
    <ligand>
        <name>a divalent metal cation</name>
        <dbReference type="ChEBI" id="CHEBI:60240"/>
        <label>1</label>
    </ligand>
</feature>
<sequence length="253" mass="27893">MIFYKTEEEIDLMSKSNNLVARTLGEISKAIAPGVSTLSLDKIAEEYIRDNGAKPAFLGYDGFPNTLCISINNQVVHGVPSSYELKEGDIVSCDCGVLLNGFYGDSAYTFSVGTVKPEIQQLLRVTKEALYKGIEKAVEGNHLRDIGFAIQKHAEKNDYSVVREMVGHGIGKSLHEDPQVPNYGRQGRGLKLRDGLVLAIEPMINLGKRDIYQEDDGWTIVTADGQASAHFEHTIVVRKGKAQILSGFEFIEE</sequence>
<dbReference type="CDD" id="cd01086">
    <property type="entry name" value="MetAP1"/>
    <property type="match status" value="1"/>
</dbReference>
<evidence type="ECO:0000259" key="8">
    <source>
        <dbReference type="Pfam" id="PF00557"/>
    </source>
</evidence>
<comment type="cofactor">
    <cofactor evidence="6">
        <name>Co(2+)</name>
        <dbReference type="ChEBI" id="CHEBI:48828"/>
    </cofactor>
    <cofactor evidence="6">
        <name>Zn(2+)</name>
        <dbReference type="ChEBI" id="CHEBI:29105"/>
    </cofactor>
    <cofactor evidence="6">
        <name>Mn(2+)</name>
        <dbReference type="ChEBI" id="CHEBI:29035"/>
    </cofactor>
    <cofactor evidence="6">
        <name>Fe(2+)</name>
        <dbReference type="ChEBI" id="CHEBI:29033"/>
    </cofactor>
    <text evidence="6">Binds 2 divalent metal cations per subunit. Has a high-affinity and a low affinity metal-binding site. The true nature of the physiological cofactor is under debate. The enzyme is active with cobalt, zinc, manganese or divalent iron ions. Most likely, methionine aminopeptidases function as mononuclear Fe(2+)-metalloproteases under physiological conditions, and the catalytically relevant metal-binding site has been assigned to the histidine-containing high-affinity site.</text>
</comment>
<evidence type="ECO:0000313" key="9">
    <source>
        <dbReference type="EMBL" id="PXY00640.1"/>
    </source>
</evidence>
<dbReference type="AlphaFoldDB" id="A0A2V3ZZS1"/>
<dbReference type="GO" id="GO:0070006">
    <property type="term" value="F:metalloaminopeptidase activity"/>
    <property type="evidence" value="ECO:0007669"/>
    <property type="project" value="UniProtKB-UniRule"/>
</dbReference>
<comment type="similarity">
    <text evidence="6">Belongs to the peptidase M24A family. Methionine aminopeptidase type 1 subfamily.</text>
</comment>
<dbReference type="Gene3D" id="3.90.230.10">
    <property type="entry name" value="Creatinase/methionine aminopeptidase superfamily"/>
    <property type="match status" value="1"/>
</dbReference>
<keyword evidence="4 6" id="KW-0479">Metal-binding</keyword>
<feature type="binding site" evidence="6">
    <location>
        <position position="175"/>
    </location>
    <ligand>
        <name>substrate</name>
    </ligand>
</feature>
<dbReference type="GO" id="GO:0006508">
    <property type="term" value="P:proteolysis"/>
    <property type="evidence" value="ECO:0007669"/>
    <property type="project" value="UniProtKB-KW"/>
</dbReference>
<dbReference type="SUPFAM" id="SSF55920">
    <property type="entry name" value="Creatinase/aminopeptidase"/>
    <property type="match status" value="1"/>
</dbReference>
<dbReference type="InterPro" id="IPR036005">
    <property type="entry name" value="Creatinase/aminopeptidase-like"/>
</dbReference>
<accession>A0A2V3ZZS1</accession>
<dbReference type="Pfam" id="PF00557">
    <property type="entry name" value="Peptidase_M24"/>
    <property type="match status" value="1"/>
</dbReference>
<evidence type="ECO:0000256" key="4">
    <source>
        <dbReference type="ARBA" id="ARBA00022723"/>
    </source>
</evidence>
<evidence type="ECO:0000256" key="6">
    <source>
        <dbReference type="HAMAP-Rule" id="MF_01974"/>
    </source>
</evidence>